<evidence type="ECO:0000256" key="1">
    <source>
        <dbReference type="SAM" id="Phobius"/>
    </source>
</evidence>
<keyword evidence="1" id="KW-0812">Transmembrane</keyword>
<name>A0ABU8F890_9BACI</name>
<reference evidence="2 3" key="1">
    <citation type="submission" date="2024-01" db="EMBL/GenBank/DDBJ databases">
        <title>Seven novel Bacillus-like species.</title>
        <authorList>
            <person name="Liu G."/>
        </authorList>
    </citation>
    <scope>NUCLEOTIDE SEQUENCE [LARGE SCALE GENOMIC DNA]</scope>
    <source>
        <strain evidence="2 3">FJAT-51614</strain>
    </source>
</reference>
<feature type="transmembrane region" description="Helical" evidence="1">
    <location>
        <begin position="46"/>
        <end position="64"/>
    </location>
</feature>
<comment type="caution">
    <text evidence="2">The sequence shown here is derived from an EMBL/GenBank/DDBJ whole genome shotgun (WGS) entry which is preliminary data.</text>
</comment>
<keyword evidence="3" id="KW-1185">Reference proteome</keyword>
<feature type="transmembrane region" description="Helical" evidence="1">
    <location>
        <begin position="117"/>
        <end position="141"/>
    </location>
</feature>
<protein>
    <submittedName>
        <fullName evidence="2">Uncharacterized protein</fullName>
    </submittedName>
</protein>
<accession>A0ABU8F890</accession>
<feature type="transmembrane region" description="Helical" evidence="1">
    <location>
        <begin position="18"/>
        <end position="34"/>
    </location>
</feature>
<dbReference type="Proteomes" id="UP001364890">
    <property type="component" value="Unassembled WGS sequence"/>
</dbReference>
<feature type="transmembrane region" description="Helical" evidence="1">
    <location>
        <begin position="76"/>
        <end position="97"/>
    </location>
</feature>
<gene>
    <name evidence="2" type="ORF">WAX74_15330</name>
</gene>
<proteinExistence type="predicted"/>
<dbReference type="EMBL" id="JBAWSY010000014">
    <property type="protein sequence ID" value="MEI4770994.1"/>
    <property type="molecule type" value="Genomic_DNA"/>
</dbReference>
<organism evidence="2 3">
    <name type="scientific">Psychrobacillus mangrovi</name>
    <dbReference type="NCBI Taxonomy" id="3117745"/>
    <lineage>
        <taxon>Bacteria</taxon>
        <taxon>Bacillati</taxon>
        <taxon>Bacillota</taxon>
        <taxon>Bacilli</taxon>
        <taxon>Bacillales</taxon>
        <taxon>Bacillaceae</taxon>
        <taxon>Psychrobacillus</taxon>
    </lineage>
</organism>
<sequence length="199" mass="23161">MISVDKVLDNHSKRQKYLGLRVILIMLLVIFGLDTLYETESINNELFFNTLLLLFAPIFLEYLFGMDTYSGYTNTFRWVGLGISSTFVAVSFLGFMGKVELQLSESLYISELLLFNAIPILAILKTLSYTIIAITFFDYIFTFNKREKYYYKMIKSLEDFLEENYKELKAKGSLESRKNQFKEELLSNLNNKVEVEGSK</sequence>
<keyword evidence="1" id="KW-0472">Membrane</keyword>
<dbReference type="RefSeq" id="WP_336498563.1">
    <property type="nucleotide sequence ID" value="NZ_JBAWSY010000014.1"/>
</dbReference>
<keyword evidence="1" id="KW-1133">Transmembrane helix</keyword>
<evidence type="ECO:0000313" key="3">
    <source>
        <dbReference type="Proteomes" id="UP001364890"/>
    </source>
</evidence>
<evidence type="ECO:0000313" key="2">
    <source>
        <dbReference type="EMBL" id="MEI4770994.1"/>
    </source>
</evidence>